<evidence type="ECO:0000256" key="4">
    <source>
        <dbReference type="ARBA" id="ARBA00022475"/>
    </source>
</evidence>
<evidence type="ECO:0000256" key="8">
    <source>
        <dbReference type="ARBA" id="ARBA00023136"/>
    </source>
</evidence>
<evidence type="ECO:0000256" key="7">
    <source>
        <dbReference type="ARBA" id="ARBA00023065"/>
    </source>
</evidence>
<sequence>MGNLLLMFSIIIFACVLLDRISAKIGMPVLLAFIFLGMLLGSDGILRIPFEDYKFAENICSIALIFIIFYGGFGTDWEQAKPVALKSGLLSTFGVALTAFITAVFCHYVLEFSWTVSLILGSILGSTDAASVFSILRSRKLNLKYNTASMLELESGSNDPIAYMLTILFIQLLQSSENASNPVLLILGQLGFGVVVGVFAALIAIWVLHNILTEADGFDTIFVFGVALLSYAGAGAIGGNGYLSAYITGIIMGNSRIRDKKNLVHFFDGTTSLMQMVIFFLLGLLSSPSKLPGVAAPAIFIFLFMTFVARPLAVIAILGPFKSKVNQIALVSFAGLRGAASIVFAIMAVLGSELDENLFHITFFIVLLSIIFQGASLPKIAKHLDMIDHQGDVMKTFTDYTEEVPVQFIQFTIPEGHSWAGRTLMDIETPPETIIVSVQNESGTKVPNGQTVLNIGDKVILSAVVPEHMTGTMLSEIHINKTSSYIGKAISEIPTDDDTLIILIKRGDDVIIPNGNIVLNEGDMLVMNSVVR</sequence>
<evidence type="ECO:0000256" key="9">
    <source>
        <dbReference type="SAM" id="Phobius"/>
    </source>
</evidence>
<dbReference type="PANTHER" id="PTHR32507:SF7">
    <property type="entry name" value="K(+)_H(+) ANTIPORTER NHAP2"/>
    <property type="match status" value="1"/>
</dbReference>
<dbReference type="PROSITE" id="PS51202">
    <property type="entry name" value="RCK_C"/>
    <property type="match status" value="2"/>
</dbReference>
<keyword evidence="3" id="KW-0050">Antiport</keyword>
<dbReference type="Pfam" id="PF02080">
    <property type="entry name" value="TrkA_C"/>
    <property type="match status" value="2"/>
</dbReference>
<feature type="transmembrane region" description="Helical" evidence="9">
    <location>
        <begin position="298"/>
        <end position="321"/>
    </location>
</feature>
<keyword evidence="12" id="KW-1185">Reference proteome</keyword>
<evidence type="ECO:0000256" key="2">
    <source>
        <dbReference type="ARBA" id="ARBA00022448"/>
    </source>
</evidence>
<evidence type="ECO:0000256" key="6">
    <source>
        <dbReference type="ARBA" id="ARBA00022989"/>
    </source>
</evidence>
<organism evidence="11 12">
    <name type="scientific">Catonella massiliensis</name>
    <dbReference type="NCBI Taxonomy" id="2799636"/>
    <lineage>
        <taxon>Bacteria</taxon>
        <taxon>Bacillati</taxon>
        <taxon>Bacillota</taxon>
        <taxon>Clostridia</taxon>
        <taxon>Lachnospirales</taxon>
        <taxon>Lachnospiraceae</taxon>
        <taxon>Catonella</taxon>
    </lineage>
</organism>
<keyword evidence="5 9" id="KW-0812">Transmembrane</keyword>
<comment type="caution">
    <text evidence="11">The sequence shown here is derived from an EMBL/GenBank/DDBJ whole genome shotgun (WGS) entry which is preliminary data.</text>
</comment>
<dbReference type="Gene3D" id="1.20.1530.20">
    <property type="match status" value="1"/>
</dbReference>
<evidence type="ECO:0000256" key="1">
    <source>
        <dbReference type="ARBA" id="ARBA00004651"/>
    </source>
</evidence>
<gene>
    <name evidence="11" type="ORF">JJN12_00010</name>
</gene>
<keyword evidence="4" id="KW-1003">Cell membrane</keyword>
<dbReference type="Gene3D" id="3.30.70.1450">
    <property type="entry name" value="Regulator of K+ conductance, C-terminal domain"/>
    <property type="match status" value="2"/>
</dbReference>
<dbReference type="Pfam" id="PF00999">
    <property type="entry name" value="Na_H_Exchanger"/>
    <property type="match status" value="1"/>
</dbReference>
<feature type="transmembrane region" description="Helical" evidence="9">
    <location>
        <begin position="6"/>
        <end position="22"/>
    </location>
</feature>
<evidence type="ECO:0000313" key="11">
    <source>
        <dbReference type="EMBL" id="MBK5896175.1"/>
    </source>
</evidence>
<feature type="transmembrane region" description="Helical" evidence="9">
    <location>
        <begin position="116"/>
        <end position="136"/>
    </location>
</feature>
<feature type="domain" description="RCK C-terminal" evidence="10">
    <location>
        <begin position="396"/>
        <end position="461"/>
    </location>
</feature>
<dbReference type="InterPro" id="IPR006153">
    <property type="entry name" value="Cation/H_exchanger_TM"/>
</dbReference>
<feature type="domain" description="RCK C-terminal" evidence="10">
    <location>
        <begin position="462"/>
        <end position="532"/>
    </location>
</feature>
<feature type="transmembrane region" description="Helical" evidence="9">
    <location>
        <begin position="89"/>
        <end position="110"/>
    </location>
</feature>
<name>A0ABS1IWI4_9FIRM</name>
<feature type="transmembrane region" description="Helical" evidence="9">
    <location>
        <begin position="183"/>
        <end position="209"/>
    </location>
</feature>
<evidence type="ECO:0000256" key="3">
    <source>
        <dbReference type="ARBA" id="ARBA00022449"/>
    </source>
</evidence>
<feature type="transmembrane region" description="Helical" evidence="9">
    <location>
        <begin position="29"/>
        <end position="49"/>
    </location>
</feature>
<feature type="transmembrane region" description="Helical" evidence="9">
    <location>
        <begin position="221"/>
        <end position="243"/>
    </location>
</feature>
<comment type="subcellular location">
    <subcellularLocation>
        <location evidence="1">Cell membrane</location>
        <topology evidence="1">Multi-pass membrane protein</topology>
    </subcellularLocation>
</comment>
<protein>
    <submittedName>
        <fullName evidence="11">Potassium/proton antiporter</fullName>
    </submittedName>
</protein>
<keyword evidence="2" id="KW-0813">Transport</keyword>
<dbReference type="RefSeq" id="WP_208427762.1">
    <property type="nucleotide sequence ID" value="NZ_JAEPRJ010000001.1"/>
</dbReference>
<dbReference type="NCBIfam" id="NF003715">
    <property type="entry name" value="PRK05326.1-2"/>
    <property type="match status" value="1"/>
</dbReference>
<evidence type="ECO:0000259" key="10">
    <source>
        <dbReference type="PROSITE" id="PS51202"/>
    </source>
</evidence>
<feature type="transmembrane region" description="Helical" evidence="9">
    <location>
        <begin position="55"/>
        <end position="77"/>
    </location>
</feature>
<dbReference type="PANTHER" id="PTHR32507">
    <property type="entry name" value="NA(+)/H(+) ANTIPORTER 1"/>
    <property type="match status" value="1"/>
</dbReference>
<dbReference type="Proteomes" id="UP000604730">
    <property type="component" value="Unassembled WGS sequence"/>
</dbReference>
<evidence type="ECO:0000256" key="5">
    <source>
        <dbReference type="ARBA" id="ARBA00022692"/>
    </source>
</evidence>
<accession>A0ABS1IWI4</accession>
<keyword evidence="7" id="KW-0406">Ion transport</keyword>
<feature type="transmembrane region" description="Helical" evidence="9">
    <location>
        <begin position="358"/>
        <end position="377"/>
    </location>
</feature>
<keyword evidence="8 9" id="KW-0472">Membrane</keyword>
<dbReference type="NCBIfam" id="NF003716">
    <property type="entry name" value="PRK05326.1-3"/>
    <property type="match status" value="1"/>
</dbReference>
<proteinExistence type="predicted"/>
<dbReference type="InterPro" id="IPR006037">
    <property type="entry name" value="RCK_C"/>
</dbReference>
<feature type="transmembrane region" description="Helical" evidence="9">
    <location>
        <begin position="263"/>
        <end position="286"/>
    </location>
</feature>
<keyword evidence="6 9" id="KW-1133">Transmembrane helix</keyword>
<feature type="transmembrane region" description="Helical" evidence="9">
    <location>
        <begin position="328"/>
        <end position="352"/>
    </location>
</feature>
<dbReference type="InterPro" id="IPR038770">
    <property type="entry name" value="Na+/solute_symporter_sf"/>
</dbReference>
<dbReference type="EMBL" id="JAEPRJ010000001">
    <property type="protein sequence ID" value="MBK5896175.1"/>
    <property type="molecule type" value="Genomic_DNA"/>
</dbReference>
<dbReference type="SUPFAM" id="SSF116726">
    <property type="entry name" value="TrkA C-terminal domain-like"/>
    <property type="match status" value="2"/>
</dbReference>
<evidence type="ECO:0000313" key="12">
    <source>
        <dbReference type="Proteomes" id="UP000604730"/>
    </source>
</evidence>
<dbReference type="InterPro" id="IPR036721">
    <property type="entry name" value="RCK_C_sf"/>
</dbReference>
<reference evidence="11 12" key="1">
    <citation type="submission" date="2021-01" db="EMBL/GenBank/DDBJ databases">
        <title>Isolation and description of Catonella massiliensis sp. nov., a novel Catonella species, isolated from a stable periodontitis subject.</title>
        <authorList>
            <person name="Antezack A."/>
            <person name="Boxberger M."/>
            <person name="La Scola B."/>
            <person name="Monnet-Corti V."/>
        </authorList>
    </citation>
    <scope>NUCLEOTIDE SEQUENCE [LARGE SCALE GENOMIC DNA]</scope>
    <source>
        <strain evidence="11 12">Marseille-Q4567</strain>
    </source>
</reference>